<evidence type="ECO:0000313" key="6">
    <source>
        <dbReference type="Proteomes" id="UP001487740"/>
    </source>
</evidence>
<dbReference type="InterPro" id="IPR027350">
    <property type="entry name" value="GT23_dom"/>
</dbReference>
<protein>
    <recommendedName>
        <fullName evidence="4">GT23 domain-containing protein</fullName>
    </recommendedName>
</protein>
<name>A0AAW0TXC5_SCYPA</name>
<feature type="region of interest" description="Important for donor substrate binding" evidence="3">
    <location>
        <begin position="76"/>
        <end position="77"/>
    </location>
</feature>
<evidence type="ECO:0000256" key="3">
    <source>
        <dbReference type="PROSITE-ProRule" id="PRU00992"/>
    </source>
</evidence>
<dbReference type="PANTHER" id="PTHR13132:SF29">
    <property type="entry name" value="ALPHA-(1,6)-FUCOSYLTRANSFERASE"/>
    <property type="match status" value="1"/>
</dbReference>
<dbReference type="GO" id="GO:0006487">
    <property type="term" value="P:protein N-linked glycosylation"/>
    <property type="evidence" value="ECO:0007669"/>
    <property type="project" value="TreeGrafter"/>
</dbReference>
<sequence>MFPDWDRSEPKPAHQPMAVPVDIASRLQRFHEMPSAWWVGQFISYMMRIRPEMQQIINQVQMQLNFSHPIVGVHVRRTDKTSEAKLFPIEEYMIHVENYYHSLDLKSPLGVPAHRRVFLASDQSSLITEAKKK</sequence>
<proteinExistence type="inferred from homology"/>
<dbReference type="EMBL" id="JARAKH010000022">
    <property type="protein sequence ID" value="KAK8392397.1"/>
    <property type="molecule type" value="Genomic_DNA"/>
</dbReference>
<feature type="domain" description="GT23" evidence="4">
    <location>
        <begin position="1"/>
        <end position="133"/>
    </location>
</feature>
<reference evidence="5 6" key="1">
    <citation type="submission" date="2023-03" db="EMBL/GenBank/DDBJ databases">
        <title>High-quality genome of Scylla paramamosain provides insights in environmental adaptation.</title>
        <authorList>
            <person name="Zhang L."/>
        </authorList>
    </citation>
    <scope>NUCLEOTIDE SEQUENCE [LARGE SCALE GENOMIC DNA]</scope>
    <source>
        <strain evidence="5">LZ_2023a</strain>
        <tissue evidence="5">Muscle</tissue>
    </source>
</reference>
<accession>A0AAW0TXC5</accession>
<organism evidence="5 6">
    <name type="scientific">Scylla paramamosain</name>
    <name type="common">Mud crab</name>
    <dbReference type="NCBI Taxonomy" id="85552"/>
    <lineage>
        <taxon>Eukaryota</taxon>
        <taxon>Metazoa</taxon>
        <taxon>Ecdysozoa</taxon>
        <taxon>Arthropoda</taxon>
        <taxon>Crustacea</taxon>
        <taxon>Multicrustacea</taxon>
        <taxon>Malacostraca</taxon>
        <taxon>Eumalacostraca</taxon>
        <taxon>Eucarida</taxon>
        <taxon>Decapoda</taxon>
        <taxon>Pleocyemata</taxon>
        <taxon>Brachyura</taxon>
        <taxon>Eubrachyura</taxon>
        <taxon>Portunoidea</taxon>
        <taxon>Portunidae</taxon>
        <taxon>Portuninae</taxon>
        <taxon>Scylla</taxon>
    </lineage>
</organism>
<dbReference type="Gene3D" id="3.40.50.11350">
    <property type="match status" value="1"/>
</dbReference>
<evidence type="ECO:0000259" key="4">
    <source>
        <dbReference type="PROSITE" id="PS51659"/>
    </source>
</evidence>
<dbReference type="PROSITE" id="PS51659">
    <property type="entry name" value="GT23"/>
    <property type="match status" value="1"/>
</dbReference>
<evidence type="ECO:0000256" key="2">
    <source>
        <dbReference type="ARBA" id="ARBA00022679"/>
    </source>
</evidence>
<keyword evidence="6" id="KW-1185">Reference proteome</keyword>
<keyword evidence="2 3" id="KW-0808">Transferase</keyword>
<comment type="similarity">
    <text evidence="3">Belongs to the glycosyltransferase 23 family.</text>
</comment>
<comment type="caution">
    <text evidence="5">The sequence shown here is derived from an EMBL/GenBank/DDBJ whole genome shotgun (WGS) entry which is preliminary data.</text>
</comment>
<dbReference type="Pfam" id="PF19745">
    <property type="entry name" value="FUT8_N_cat"/>
    <property type="match status" value="1"/>
</dbReference>
<dbReference type="Proteomes" id="UP001487740">
    <property type="component" value="Unassembled WGS sequence"/>
</dbReference>
<evidence type="ECO:0000256" key="1">
    <source>
        <dbReference type="ARBA" id="ARBA00022676"/>
    </source>
</evidence>
<keyword evidence="1 3" id="KW-0328">Glycosyltransferase</keyword>
<dbReference type="InterPro" id="IPR045573">
    <property type="entry name" value="Fut8_N_cat"/>
</dbReference>
<gene>
    <name evidence="5" type="ORF">O3P69_014633</name>
</gene>
<dbReference type="GO" id="GO:0046921">
    <property type="term" value="F:alpha-(1-&gt;6)-fucosyltransferase activity"/>
    <property type="evidence" value="ECO:0007669"/>
    <property type="project" value="TreeGrafter"/>
</dbReference>
<evidence type="ECO:0000313" key="5">
    <source>
        <dbReference type="EMBL" id="KAK8392397.1"/>
    </source>
</evidence>
<dbReference type="AlphaFoldDB" id="A0AAW0TXC5"/>
<dbReference type="PANTHER" id="PTHR13132">
    <property type="entry name" value="ALPHA- 1,6 -FUCOSYLTRANSFERASE"/>
    <property type="match status" value="1"/>
</dbReference>